<dbReference type="Proteomes" id="UP000299102">
    <property type="component" value="Unassembled WGS sequence"/>
</dbReference>
<reference evidence="1 2" key="1">
    <citation type="journal article" date="2019" name="Commun. Biol.">
        <title>The bagworm genome reveals a unique fibroin gene that provides high tensile strength.</title>
        <authorList>
            <person name="Kono N."/>
            <person name="Nakamura H."/>
            <person name="Ohtoshi R."/>
            <person name="Tomita M."/>
            <person name="Numata K."/>
            <person name="Arakawa K."/>
        </authorList>
    </citation>
    <scope>NUCLEOTIDE SEQUENCE [LARGE SCALE GENOMIC DNA]</scope>
</reference>
<dbReference type="AlphaFoldDB" id="A0A4C1SX91"/>
<dbReference type="EMBL" id="BGZK01000023">
    <property type="protein sequence ID" value="GBP06544.1"/>
    <property type="molecule type" value="Genomic_DNA"/>
</dbReference>
<sequence>MKNDLMRYPPRRLERFTKRNISFKKKLYLPDFHFLTNFYCKCSLIFYENSGFKCIIHDDSDAFPPREMREISNVKWRKGNLRRVEWPARAPVGSGTCSSEAPAGCRVTDSPWRTQLREARTT</sequence>
<comment type="caution">
    <text evidence="1">The sequence shown here is derived from an EMBL/GenBank/DDBJ whole genome shotgun (WGS) entry which is preliminary data.</text>
</comment>
<name>A0A4C1SX91_EUMVA</name>
<proteinExistence type="predicted"/>
<evidence type="ECO:0000313" key="2">
    <source>
        <dbReference type="Proteomes" id="UP000299102"/>
    </source>
</evidence>
<protein>
    <submittedName>
        <fullName evidence="1">Uncharacterized protein</fullName>
    </submittedName>
</protein>
<accession>A0A4C1SX91</accession>
<gene>
    <name evidence="1" type="ORF">EVAR_92545_1</name>
</gene>
<evidence type="ECO:0000313" key="1">
    <source>
        <dbReference type="EMBL" id="GBP06544.1"/>
    </source>
</evidence>
<organism evidence="1 2">
    <name type="scientific">Eumeta variegata</name>
    <name type="common">Bagworm moth</name>
    <name type="synonym">Eumeta japonica</name>
    <dbReference type="NCBI Taxonomy" id="151549"/>
    <lineage>
        <taxon>Eukaryota</taxon>
        <taxon>Metazoa</taxon>
        <taxon>Ecdysozoa</taxon>
        <taxon>Arthropoda</taxon>
        <taxon>Hexapoda</taxon>
        <taxon>Insecta</taxon>
        <taxon>Pterygota</taxon>
        <taxon>Neoptera</taxon>
        <taxon>Endopterygota</taxon>
        <taxon>Lepidoptera</taxon>
        <taxon>Glossata</taxon>
        <taxon>Ditrysia</taxon>
        <taxon>Tineoidea</taxon>
        <taxon>Psychidae</taxon>
        <taxon>Oiketicinae</taxon>
        <taxon>Eumeta</taxon>
    </lineage>
</organism>
<keyword evidence="2" id="KW-1185">Reference proteome</keyword>